<keyword evidence="2" id="KW-1185">Reference proteome</keyword>
<gene>
    <name evidence="1" type="ORF">L6164_030101</name>
</gene>
<protein>
    <submittedName>
        <fullName evidence="1">Uncharacterized protein</fullName>
    </submittedName>
</protein>
<sequence length="365" mass="40264">MASTRVISFVLVLSFACFLSLPISTTASKYNISAVFAFGDSTIDPGNNNNLKSTLVRADHLPYGRDLPNHVPTGRFCNGKLSTDFLVSKLGIKDLLPAYLDPKLTDNDLLTGVSFASAGSGLDNHTIALTKVIDLPTQFQSFEQALTRISKLVGDEKTRHIVENALFVISIGSNDMMFNVYLLPTRNIEFNISGYQDLLLHNLNSFIERLYQAGARKIVVAGLPPIGCLPVLITAKNIFPPNPRWLHRECKEDQNRDSQAYNSKLTSRILPPLRAGLQGAKIGYFDIYTPIFDMVTNPAKYGFDETHQGCCGTGHIEMGPLCNVLDPICPDASKYLFWDAVHPTQAAYSVLADYGLKTLLPYLNN</sequence>
<reference evidence="1 2" key="1">
    <citation type="journal article" date="2022" name="DNA Res.">
        <title>Chromosomal-level genome assembly of the orchid tree Bauhinia variegata (Leguminosae; Cercidoideae) supports the allotetraploid origin hypothesis of Bauhinia.</title>
        <authorList>
            <person name="Zhong Y."/>
            <person name="Chen Y."/>
            <person name="Zheng D."/>
            <person name="Pang J."/>
            <person name="Liu Y."/>
            <person name="Luo S."/>
            <person name="Meng S."/>
            <person name="Qian L."/>
            <person name="Wei D."/>
            <person name="Dai S."/>
            <person name="Zhou R."/>
        </authorList>
    </citation>
    <scope>NUCLEOTIDE SEQUENCE [LARGE SCALE GENOMIC DNA]</scope>
    <source>
        <strain evidence="1">BV-YZ2020</strain>
    </source>
</reference>
<dbReference type="EMBL" id="CM039437">
    <property type="protein sequence ID" value="KAI4306857.1"/>
    <property type="molecule type" value="Genomic_DNA"/>
</dbReference>
<comment type="caution">
    <text evidence="1">The sequence shown here is derived from an EMBL/GenBank/DDBJ whole genome shotgun (WGS) entry which is preliminary data.</text>
</comment>
<organism evidence="1 2">
    <name type="scientific">Bauhinia variegata</name>
    <name type="common">Purple orchid tree</name>
    <name type="synonym">Phanera variegata</name>
    <dbReference type="NCBI Taxonomy" id="167791"/>
    <lineage>
        <taxon>Eukaryota</taxon>
        <taxon>Viridiplantae</taxon>
        <taxon>Streptophyta</taxon>
        <taxon>Embryophyta</taxon>
        <taxon>Tracheophyta</taxon>
        <taxon>Spermatophyta</taxon>
        <taxon>Magnoliopsida</taxon>
        <taxon>eudicotyledons</taxon>
        <taxon>Gunneridae</taxon>
        <taxon>Pentapetalae</taxon>
        <taxon>rosids</taxon>
        <taxon>fabids</taxon>
        <taxon>Fabales</taxon>
        <taxon>Fabaceae</taxon>
        <taxon>Cercidoideae</taxon>
        <taxon>Cercideae</taxon>
        <taxon>Bauhiniinae</taxon>
        <taxon>Bauhinia</taxon>
    </lineage>
</organism>
<evidence type="ECO:0000313" key="1">
    <source>
        <dbReference type="EMBL" id="KAI4306857.1"/>
    </source>
</evidence>
<proteinExistence type="predicted"/>
<evidence type="ECO:0000313" key="2">
    <source>
        <dbReference type="Proteomes" id="UP000828941"/>
    </source>
</evidence>
<accession>A0ACB9LB44</accession>
<name>A0ACB9LB44_BAUVA</name>
<dbReference type="Proteomes" id="UP000828941">
    <property type="component" value="Chromosome 12"/>
</dbReference>